<reference evidence="2 3" key="1">
    <citation type="journal article" date="2021" name="Hortic Res">
        <title>Chromosome-scale assembly of the Dendrobium chrysotoxum genome enhances the understanding of orchid evolution.</title>
        <authorList>
            <person name="Zhang Y."/>
            <person name="Zhang G.Q."/>
            <person name="Zhang D."/>
            <person name="Liu X.D."/>
            <person name="Xu X.Y."/>
            <person name="Sun W.H."/>
            <person name="Yu X."/>
            <person name="Zhu X."/>
            <person name="Wang Z.W."/>
            <person name="Zhao X."/>
            <person name="Zhong W.Y."/>
            <person name="Chen H."/>
            <person name="Yin W.L."/>
            <person name="Huang T."/>
            <person name="Niu S.C."/>
            <person name="Liu Z.J."/>
        </authorList>
    </citation>
    <scope>NUCLEOTIDE SEQUENCE [LARGE SCALE GENOMIC DNA]</scope>
    <source>
        <strain evidence="2">Lindl</strain>
    </source>
</reference>
<proteinExistence type="predicted"/>
<dbReference type="EMBL" id="JAGFBR010000013">
    <property type="protein sequence ID" value="KAH0456672.1"/>
    <property type="molecule type" value="Genomic_DNA"/>
</dbReference>
<keyword evidence="1" id="KW-0472">Membrane</keyword>
<accession>A0AAV7GKA5</accession>
<evidence type="ECO:0000313" key="2">
    <source>
        <dbReference type="EMBL" id="KAH0456672.1"/>
    </source>
</evidence>
<dbReference type="AlphaFoldDB" id="A0AAV7GKA5"/>
<organism evidence="2 3">
    <name type="scientific">Dendrobium chrysotoxum</name>
    <name type="common">Orchid</name>
    <dbReference type="NCBI Taxonomy" id="161865"/>
    <lineage>
        <taxon>Eukaryota</taxon>
        <taxon>Viridiplantae</taxon>
        <taxon>Streptophyta</taxon>
        <taxon>Embryophyta</taxon>
        <taxon>Tracheophyta</taxon>
        <taxon>Spermatophyta</taxon>
        <taxon>Magnoliopsida</taxon>
        <taxon>Liliopsida</taxon>
        <taxon>Asparagales</taxon>
        <taxon>Orchidaceae</taxon>
        <taxon>Epidendroideae</taxon>
        <taxon>Malaxideae</taxon>
        <taxon>Dendrobiinae</taxon>
        <taxon>Dendrobium</taxon>
    </lineage>
</organism>
<sequence>MDGRYFSSRWLQEALSPPDFFAFFTNFSFFGDCWPLIAIISFVFWGAEDDFDEHVNDLQYIYSLKVGRIVDQAFFRGGGKRHSSK</sequence>
<keyword evidence="3" id="KW-1185">Reference proteome</keyword>
<comment type="caution">
    <text evidence="2">The sequence shown here is derived from an EMBL/GenBank/DDBJ whole genome shotgun (WGS) entry which is preliminary data.</text>
</comment>
<feature type="transmembrane region" description="Helical" evidence="1">
    <location>
        <begin position="20"/>
        <end position="45"/>
    </location>
</feature>
<evidence type="ECO:0000256" key="1">
    <source>
        <dbReference type="SAM" id="Phobius"/>
    </source>
</evidence>
<evidence type="ECO:0000313" key="3">
    <source>
        <dbReference type="Proteomes" id="UP000775213"/>
    </source>
</evidence>
<dbReference type="Proteomes" id="UP000775213">
    <property type="component" value="Unassembled WGS sequence"/>
</dbReference>
<keyword evidence="1" id="KW-0812">Transmembrane</keyword>
<gene>
    <name evidence="2" type="ORF">IEQ34_014579</name>
</gene>
<name>A0AAV7GKA5_DENCH</name>
<keyword evidence="1" id="KW-1133">Transmembrane helix</keyword>
<protein>
    <submittedName>
        <fullName evidence="2">Uncharacterized protein</fullName>
    </submittedName>
</protein>